<dbReference type="RefSeq" id="WP_377833039.1">
    <property type="nucleotide sequence ID" value="NZ_JBHRSK010000005.1"/>
</dbReference>
<protein>
    <submittedName>
        <fullName evidence="1">Uncharacterized protein</fullName>
    </submittedName>
</protein>
<keyword evidence="2" id="KW-1185">Reference proteome</keyword>
<sequence length="76" mass="8412">MLPGAARALARAHGGDREGVFALSSEFDSMRERLTHLRKHPDLSGLEPELLELAAQMSHLSRDLARVYSDEKVARA</sequence>
<accession>A0ABV7AG56</accession>
<reference evidence="2" key="1">
    <citation type="journal article" date="2019" name="Int. J. Syst. Evol. Microbiol.">
        <title>The Global Catalogue of Microorganisms (GCM) 10K type strain sequencing project: providing services to taxonomists for standard genome sequencing and annotation.</title>
        <authorList>
            <consortium name="The Broad Institute Genomics Platform"/>
            <consortium name="The Broad Institute Genome Sequencing Center for Infectious Disease"/>
            <person name="Wu L."/>
            <person name="Ma J."/>
        </authorList>
    </citation>
    <scope>NUCLEOTIDE SEQUENCE [LARGE SCALE GENOMIC DNA]</scope>
    <source>
        <strain evidence="2">KCTC 62192</strain>
    </source>
</reference>
<dbReference type="Proteomes" id="UP001595443">
    <property type="component" value="Unassembled WGS sequence"/>
</dbReference>
<comment type="caution">
    <text evidence="1">The sequence shown here is derived from an EMBL/GenBank/DDBJ whole genome shotgun (WGS) entry which is preliminary data.</text>
</comment>
<organism evidence="1 2">
    <name type="scientific">Acidimangrovimonas pyrenivorans</name>
    <dbReference type="NCBI Taxonomy" id="2030798"/>
    <lineage>
        <taxon>Bacteria</taxon>
        <taxon>Pseudomonadati</taxon>
        <taxon>Pseudomonadota</taxon>
        <taxon>Alphaproteobacteria</taxon>
        <taxon>Rhodobacterales</taxon>
        <taxon>Paracoccaceae</taxon>
        <taxon>Acidimangrovimonas</taxon>
    </lineage>
</organism>
<gene>
    <name evidence="1" type="ORF">ACFOES_09555</name>
</gene>
<name>A0ABV7AG56_9RHOB</name>
<evidence type="ECO:0000313" key="2">
    <source>
        <dbReference type="Proteomes" id="UP001595443"/>
    </source>
</evidence>
<dbReference type="EMBL" id="JBHRSK010000005">
    <property type="protein sequence ID" value="MFC2968339.1"/>
    <property type="molecule type" value="Genomic_DNA"/>
</dbReference>
<evidence type="ECO:0000313" key="1">
    <source>
        <dbReference type="EMBL" id="MFC2968339.1"/>
    </source>
</evidence>
<proteinExistence type="predicted"/>